<evidence type="ECO:0008006" key="5">
    <source>
        <dbReference type="Google" id="ProtNLM"/>
    </source>
</evidence>
<dbReference type="AlphaFoldDB" id="A0A166ARJ7"/>
<proteinExistence type="predicted"/>
<accession>A0A166ARJ7</accession>
<name>A0A166ARJ7_EXIGL</name>
<evidence type="ECO:0000313" key="3">
    <source>
        <dbReference type="EMBL" id="KZV94489.1"/>
    </source>
</evidence>
<feature type="region of interest" description="Disordered" evidence="1">
    <location>
        <begin position="150"/>
        <end position="248"/>
    </location>
</feature>
<dbReference type="EMBL" id="KV425971">
    <property type="protein sequence ID" value="KZV94489.1"/>
    <property type="molecule type" value="Genomic_DNA"/>
</dbReference>
<feature type="compositionally biased region" description="Polar residues" evidence="1">
    <location>
        <begin position="196"/>
        <end position="214"/>
    </location>
</feature>
<keyword evidence="2" id="KW-0732">Signal</keyword>
<feature type="signal peptide" evidence="2">
    <location>
        <begin position="1"/>
        <end position="19"/>
    </location>
</feature>
<gene>
    <name evidence="3" type="ORF">EXIGLDRAFT_736867</name>
</gene>
<reference evidence="3 4" key="1">
    <citation type="journal article" date="2016" name="Mol. Biol. Evol.">
        <title>Comparative Genomics of Early-Diverging Mushroom-Forming Fungi Provides Insights into the Origins of Lignocellulose Decay Capabilities.</title>
        <authorList>
            <person name="Nagy L.G."/>
            <person name="Riley R."/>
            <person name="Tritt A."/>
            <person name="Adam C."/>
            <person name="Daum C."/>
            <person name="Floudas D."/>
            <person name="Sun H."/>
            <person name="Yadav J.S."/>
            <person name="Pangilinan J."/>
            <person name="Larsson K.H."/>
            <person name="Matsuura K."/>
            <person name="Barry K."/>
            <person name="Labutti K."/>
            <person name="Kuo R."/>
            <person name="Ohm R.A."/>
            <person name="Bhattacharya S.S."/>
            <person name="Shirouzu T."/>
            <person name="Yoshinaga Y."/>
            <person name="Martin F.M."/>
            <person name="Grigoriev I.V."/>
            <person name="Hibbett D.S."/>
        </authorList>
    </citation>
    <scope>NUCLEOTIDE SEQUENCE [LARGE SCALE GENOMIC DNA]</scope>
    <source>
        <strain evidence="3 4">HHB12029</strain>
    </source>
</reference>
<keyword evidence="4" id="KW-1185">Reference proteome</keyword>
<organism evidence="3 4">
    <name type="scientific">Exidia glandulosa HHB12029</name>
    <dbReference type="NCBI Taxonomy" id="1314781"/>
    <lineage>
        <taxon>Eukaryota</taxon>
        <taxon>Fungi</taxon>
        <taxon>Dikarya</taxon>
        <taxon>Basidiomycota</taxon>
        <taxon>Agaricomycotina</taxon>
        <taxon>Agaricomycetes</taxon>
        <taxon>Auriculariales</taxon>
        <taxon>Exidiaceae</taxon>
        <taxon>Exidia</taxon>
    </lineage>
</organism>
<dbReference type="InParanoid" id="A0A166ARJ7"/>
<dbReference type="Proteomes" id="UP000077266">
    <property type="component" value="Unassembled WGS sequence"/>
</dbReference>
<evidence type="ECO:0000256" key="2">
    <source>
        <dbReference type="SAM" id="SignalP"/>
    </source>
</evidence>
<evidence type="ECO:0000313" key="4">
    <source>
        <dbReference type="Proteomes" id="UP000077266"/>
    </source>
</evidence>
<evidence type="ECO:0000256" key="1">
    <source>
        <dbReference type="SAM" id="MobiDB-lite"/>
    </source>
</evidence>
<feature type="chain" id="PRO_5007870781" description="Extracellular membrane protein CFEM domain-containing protein" evidence="2">
    <location>
        <begin position="20"/>
        <end position="248"/>
    </location>
</feature>
<protein>
    <recommendedName>
        <fullName evidence="5">Extracellular membrane protein CFEM domain-containing protein</fullName>
    </recommendedName>
</protein>
<feature type="non-terminal residue" evidence="3">
    <location>
        <position position="248"/>
    </location>
</feature>
<sequence length="248" mass="25409">MRWFLSTTLALGASALAVAASTSMSSIQLPISSRAVACIQTCNNRVNSGETWPCDSQVGGCKCSKSSFTEQLSLCFASEKSCDGFAQVASSVLTLMCDGCSTATSCSISTDASNLLIKGRSGGMASLALPSPPPQLRWNKDLLRRSDGLPTSNVGLKGTGPGAKFPPPTTRRHRATGAPIPHSTVQNARKIASCPQAGSSLTSFSRPTTSSPASVNGFPVKPAGLARSDLNPAYGLPPAPASGGFSTP</sequence>